<evidence type="ECO:0000313" key="2">
    <source>
        <dbReference type="Proteomes" id="UP000184406"/>
    </source>
</evidence>
<reference evidence="2" key="1">
    <citation type="submission" date="2016-11" db="EMBL/GenBank/DDBJ databases">
        <authorList>
            <person name="Varghese N."/>
            <person name="Submissions S."/>
        </authorList>
    </citation>
    <scope>NUCLEOTIDE SEQUENCE [LARGE SCALE GENOMIC DNA]</scope>
    <source>
        <strain evidence="2">DSM 17539</strain>
    </source>
</reference>
<dbReference type="SUPFAM" id="SSF49464">
    <property type="entry name" value="Carboxypeptidase regulatory domain-like"/>
    <property type="match status" value="1"/>
</dbReference>
<protein>
    <submittedName>
        <fullName evidence="1">CarboxypepD_reg-like domain-containing protein</fullName>
    </submittedName>
</protein>
<sequence length="510" mass="59194">MLINRTLISALLIVFGFFYNQAQIISSVVRDSANQQPIPYATVQLSNKKGVITNEEGRFSLLLDANTKETDSLFVSCMGYEALGKPLNEFKESVILLNAKPIELNPVIVSNKQYTAEELIEQVKINIDRNYGTSLTKKRVFFRDSYHQNLTKRDYTFKESTIEALNKKFLDSVLNSIPKQSSRYTEILGDFYGNFEKDNQKLTLIKASDLYDKQSELDLTSLEEKFNDILKKNIKPDSYFKIKSGLFGTKVDADEFMTFPTDSTDAEALKKELAEKKKKEEERKKNFASFKKGSLGKIMEKQFFLKDSDLNFINKDNRYDFKMIDFTYWGDDAVYILDFEPKRGADYKGRLFINADDFAIIRLDYNNVKSLRTFKLLGISLDQYLDRGKMIFSKNEDGFYYLRYLEEELGAKVGIKRPLKIIELNKRVKGRNKQNELHLKLDMASSGINKHELILFDTEDITEQEFNSIKENNTVLPTYMPNYDPEFWKGYNILEPNQAIKDFTAQVEIN</sequence>
<dbReference type="AlphaFoldDB" id="A0A1M4TH44"/>
<dbReference type="InterPro" id="IPR008969">
    <property type="entry name" value="CarboxyPept-like_regulatory"/>
</dbReference>
<name>A0A1M4TH44_9FLAO</name>
<organism evidence="1 2">
    <name type="scientific">Arenibacter palladensis</name>
    <dbReference type="NCBI Taxonomy" id="237373"/>
    <lineage>
        <taxon>Bacteria</taxon>
        <taxon>Pseudomonadati</taxon>
        <taxon>Bacteroidota</taxon>
        <taxon>Flavobacteriia</taxon>
        <taxon>Flavobacteriales</taxon>
        <taxon>Flavobacteriaceae</taxon>
        <taxon>Arenibacter</taxon>
    </lineage>
</organism>
<dbReference type="EMBL" id="FQUX01000001">
    <property type="protein sequence ID" value="SHE43832.1"/>
    <property type="molecule type" value="Genomic_DNA"/>
</dbReference>
<accession>A0A1M4TH44</accession>
<evidence type="ECO:0000313" key="1">
    <source>
        <dbReference type="EMBL" id="SHE43832.1"/>
    </source>
</evidence>
<dbReference type="RefSeq" id="WP_072859935.1">
    <property type="nucleotide sequence ID" value="NZ_FQUX01000001.1"/>
</dbReference>
<dbReference type="OrthoDB" id="1433475at2"/>
<gene>
    <name evidence="1" type="ORF">SAMN03080594_101257</name>
</gene>
<dbReference type="Pfam" id="PF13715">
    <property type="entry name" value="CarbopepD_reg_2"/>
    <property type="match status" value="1"/>
</dbReference>
<proteinExistence type="predicted"/>
<dbReference type="Proteomes" id="UP000184406">
    <property type="component" value="Unassembled WGS sequence"/>
</dbReference>
<dbReference type="Gene3D" id="2.60.40.1120">
    <property type="entry name" value="Carboxypeptidase-like, regulatory domain"/>
    <property type="match status" value="1"/>
</dbReference>
<keyword evidence="2" id="KW-1185">Reference proteome</keyword>